<evidence type="ECO:0000256" key="4">
    <source>
        <dbReference type="ARBA" id="ARBA00023242"/>
    </source>
</evidence>
<evidence type="ECO:0000256" key="3">
    <source>
        <dbReference type="ARBA" id="ARBA00022473"/>
    </source>
</evidence>
<reference evidence="6" key="2">
    <citation type="submission" date="2025-08" db="UniProtKB">
        <authorList>
            <consortium name="Ensembl"/>
        </authorList>
    </citation>
    <scope>IDENTIFICATION</scope>
    <source>
        <strain evidence="6">Brown Norway</strain>
    </source>
</reference>
<dbReference type="Ensembl" id="ENSRNOT00000144740.1">
    <property type="protein sequence ID" value="ENSRNOP00000098761.1"/>
    <property type="gene ID" value="ENSRNOG00000010004.7"/>
</dbReference>
<protein>
    <submittedName>
        <fullName evidence="6">Ripply transcriptional repressor 2</fullName>
    </submittedName>
</protein>
<sequence>MDTTESAESAHSPARSPSRSRCPPPAQPGYLSAWIHPRAFSTLALCLPTTEPEDRLAPAQPRAPSTSALAPYPSPLPLPVPSALAKFELSRVARLTFFVRGLRLLSCRSEGFWRPWVRTPGEKEELAEPRAAEVLPSGPGMIEASRKLLQYQHPVRLFWPKSKCYDYLYQEAETLLKNFPIQATISFYEDSDSEDDVEGLACENQSN</sequence>
<dbReference type="Pfam" id="PF14998">
    <property type="entry name" value="Ripply"/>
    <property type="match status" value="1"/>
</dbReference>
<accession>A0ABK0LF64</accession>
<dbReference type="RGD" id="1308746">
    <property type="gene designation" value="Ripply2"/>
</dbReference>
<comment type="subcellular location">
    <subcellularLocation>
        <location evidence="1">Nucleus</location>
    </subcellularLocation>
</comment>
<dbReference type="GeneTree" id="ENSGT00940000161538"/>
<feature type="compositionally biased region" description="Low complexity" evidence="5">
    <location>
        <begin position="1"/>
        <end position="21"/>
    </location>
</feature>
<comment type="similarity">
    <text evidence="2">Belongs to the ripply family.</text>
</comment>
<dbReference type="Proteomes" id="UP000002494">
    <property type="component" value="Chromosome 8"/>
</dbReference>
<organism evidence="6 7">
    <name type="scientific">Rattus norvegicus</name>
    <name type="common">Rat</name>
    <dbReference type="NCBI Taxonomy" id="10116"/>
    <lineage>
        <taxon>Eukaryota</taxon>
        <taxon>Metazoa</taxon>
        <taxon>Chordata</taxon>
        <taxon>Craniata</taxon>
        <taxon>Vertebrata</taxon>
        <taxon>Euteleostomi</taxon>
        <taxon>Mammalia</taxon>
        <taxon>Eutheria</taxon>
        <taxon>Euarchontoglires</taxon>
        <taxon>Glires</taxon>
        <taxon>Rodentia</taxon>
        <taxon>Myomorpha</taxon>
        <taxon>Muroidea</taxon>
        <taxon>Muridae</taxon>
        <taxon>Murinae</taxon>
        <taxon>Rattus</taxon>
    </lineage>
</organism>
<proteinExistence type="inferred from homology"/>
<evidence type="ECO:0000313" key="7">
    <source>
        <dbReference type="Proteomes" id="UP000002494"/>
    </source>
</evidence>
<evidence type="ECO:0000256" key="5">
    <source>
        <dbReference type="SAM" id="MobiDB-lite"/>
    </source>
</evidence>
<dbReference type="GeneID" id="363111"/>
<dbReference type="RefSeq" id="NP_001385671.1">
    <property type="nucleotide sequence ID" value="NM_001398742.2"/>
</dbReference>
<dbReference type="PANTHER" id="PTHR16770">
    <property type="entry name" value="PROTEIN RIPPLY-LIKE"/>
    <property type="match status" value="1"/>
</dbReference>
<gene>
    <name evidence="6" type="primary">Ripply2</name>
</gene>
<keyword evidence="3" id="KW-0217">Developmental protein</keyword>
<evidence type="ECO:0000313" key="6">
    <source>
        <dbReference type="Ensembl" id="ENSRNOP00000098761.1"/>
    </source>
</evidence>
<keyword evidence="4" id="KW-0539">Nucleus</keyword>
<evidence type="ECO:0000256" key="1">
    <source>
        <dbReference type="ARBA" id="ARBA00004123"/>
    </source>
</evidence>
<dbReference type="PANTHER" id="PTHR16770:SF3">
    <property type="entry name" value="PROTEIN RIPPLY2"/>
    <property type="match status" value="1"/>
</dbReference>
<feature type="region of interest" description="Disordered" evidence="5">
    <location>
        <begin position="1"/>
        <end position="25"/>
    </location>
</feature>
<evidence type="ECO:0000256" key="2">
    <source>
        <dbReference type="ARBA" id="ARBA00006944"/>
    </source>
</evidence>
<reference evidence="6" key="1">
    <citation type="submission" date="2024-01" db="EMBL/GenBank/DDBJ databases">
        <title>GRCr8: a new rat reference genome assembly contstructed from accurate long reads and long range scaffolding.</title>
        <authorList>
            <person name="Doris P.A."/>
            <person name="Kalbfleisch T."/>
            <person name="Li K."/>
            <person name="Howe K."/>
            <person name="Wood J."/>
        </authorList>
    </citation>
    <scope>NUCLEOTIDE SEQUENCE [LARGE SCALE GENOMIC DNA]</scope>
    <source>
        <strain evidence="6">Brown Norway</strain>
    </source>
</reference>
<reference evidence="6" key="3">
    <citation type="submission" date="2025-09" db="UniProtKB">
        <authorList>
            <consortium name="Ensembl"/>
        </authorList>
    </citation>
    <scope>IDENTIFICATION</scope>
    <source>
        <strain evidence="6">Brown Norway</strain>
    </source>
</reference>
<keyword evidence="7" id="KW-1185">Reference proteome</keyword>
<dbReference type="InterPro" id="IPR028127">
    <property type="entry name" value="Ripply_fam"/>
</dbReference>
<name>A0ABK0LF64_RAT</name>